<feature type="compositionally biased region" description="Polar residues" evidence="2">
    <location>
        <begin position="501"/>
        <end position="524"/>
    </location>
</feature>
<accession>A0A1Y2E2X0</accession>
<feature type="region of interest" description="Disordered" evidence="2">
    <location>
        <begin position="278"/>
        <end position="301"/>
    </location>
</feature>
<feature type="region of interest" description="Disordered" evidence="2">
    <location>
        <begin position="238"/>
        <end position="265"/>
    </location>
</feature>
<comment type="caution">
    <text evidence="3">The sequence shown here is derived from an EMBL/GenBank/DDBJ whole genome shotgun (WGS) entry which is preliminary data.</text>
</comment>
<feature type="compositionally biased region" description="Low complexity" evidence="2">
    <location>
        <begin position="67"/>
        <end position="77"/>
    </location>
</feature>
<dbReference type="GeneID" id="63770045"/>
<evidence type="ECO:0000313" key="4">
    <source>
        <dbReference type="Proteomes" id="UP000193689"/>
    </source>
</evidence>
<proteinExistence type="predicted"/>
<dbReference type="Proteomes" id="UP000193689">
    <property type="component" value="Unassembled WGS sequence"/>
</dbReference>
<feature type="compositionally biased region" description="Basic and acidic residues" evidence="2">
    <location>
        <begin position="592"/>
        <end position="602"/>
    </location>
</feature>
<organism evidence="3 4">
    <name type="scientific">Pseudomassariella vexata</name>
    <dbReference type="NCBI Taxonomy" id="1141098"/>
    <lineage>
        <taxon>Eukaryota</taxon>
        <taxon>Fungi</taxon>
        <taxon>Dikarya</taxon>
        <taxon>Ascomycota</taxon>
        <taxon>Pezizomycotina</taxon>
        <taxon>Sordariomycetes</taxon>
        <taxon>Xylariomycetidae</taxon>
        <taxon>Amphisphaeriales</taxon>
        <taxon>Pseudomassariaceae</taxon>
        <taxon>Pseudomassariella</taxon>
    </lineage>
</organism>
<dbReference type="EMBL" id="MCFJ01000005">
    <property type="protein sequence ID" value="ORY65900.1"/>
    <property type="molecule type" value="Genomic_DNA"/>
</dbReference>
<dbReference type="STRING" id="1141098.A0A1Y2E2X0"/>
<gene>
    <name evidence="3" type="ORF">BCR38DRAFT_168566</name>
</gene>
<name>A0A1Y2E2X0_9PEZI</name>
<dbReference type="RefSeq" id="XP_040716864.1">
    <property type="nucleotide sequence ID" value="XM_040853833.1"/>
</dbReference>
<feature type="compositionally biased region" description="Low complexity" evidence="2">
    <location>
        <begin position="253"/>
        <end position="265"/>
    </location>
</feature>
<sequence length="651" mass="70161">MRVGRLKPTASAGRPPTGESSIRGRISGPIPIPDPVDDDEFPMRQPGTGLAMPLGSESSRPQVPPDSSSSINVQNNSSPPPSAVPEERPVSAVTQPQQEQRAEGPSQASQTSASLPRCNDLTSALRYSTVSAGTETDRSRTGPQRKKSTLRGALTKLFGRKKKRTSNGGYGSALRVEAPISSTAAQHRSDPSALSRNMTKDAEPKRSASLPITEYDRALRSNSIGPDDLMAIESARNSLQGEHPIHSARRRAATATATASRINSTRSRDLGDIVCGLSPRPASSHARGSEVPGDEDPEDIGRAITSDQRALRRRSRSLSQLQNLALDVPEARNRSDEIRYWRESYDPAFVSPTSSNVPDDTAFVNADAPEFVADSPAGLSPKTPPQPFNFGTMMGMKITQAASLEERIVTLETRNEKLERLLAQLFQVIPGVSAYSGTPEREARPEPEGLSATYAAGSAAPNLTSYQTITNDMRSTSRHGSSSRHSNESFGDGHTFIDSVAPSTARANRPKSNTTVRAATSLPTLSREASGPFSADHYTALLALIETERVARQSLEAQVTKLSHRLSLMSRALQKYEGHTSHVSGTYSYESEAFKTPREEQPQHGFGAFGEELVDDDSDGKRKKAARTLSLSQLTLGKPKSKTKTEVGVNL</sequence>
<feature type="compositionally biased region" description="Polar residues" evidence="2">
    <location>
        <begin position="106"/>
        <end position="134"/>
    </location>
</feature>
<dbReference type="InParanoid" id="A0A1Y2E2X0"/>
<reference evidence="3 4" key="1">
    <citation type="submission" date="2016-07" db="EMBL/GenBank/DDBJ databases">
        <title>Pervasive Adenine N6-methylation of Active Genes in Fungi.</title>
        <authorList>
            <consortium name="DOE Joint Genome Institute"/>
            <person name="Mondo S.J."/>
            <person name="Dannebaum R.O."/>
            <person name="Kuo R.C."/>
            <person name="Labutti K."/>
            <person name="Haridas S."/>
            <person name="Kuo A."/>
            <person name="Salamov A."/>
            <person name="Ahrendt S.R."/>
            <person name="Lipzen A."/>
            <person name="Sullivan W."/>
            <person name="Andreopoulos W.B."/>
            <person name="Clum A."/>
            <person name="Lindquist E."/>
            <person name="Daum C."/>
            <person name="Ramamoorthy G.K."/>
            <person name="Gryganskyi A."/>
            <person name="Culley D."/>
            <person name="Magnuson J.K."/>
            <person name="James T.Y."/>
            <person name="O'Malley M.A."/>
            <person name="Stajich J.E."/>
            <person name="Spatafora J.W."/>
            <person name="Visel A."/>
            <person name="Grigoriev I.V."/>
        </authorList>
    </citation>
    <scope>NUCLEOTIDE SEQUENCE [LARGE SCALE GENOMIC DNA]</scope>
    <source>
        <strain evidence="3 4">CBS 129021</strain>
    </source>
</reference>
<protein>
    <submittedName>
        <fullName evidence="3">Uncharacterized protein</fullName>
    </submittedName>
</protein>
<evidence type="ECO:0000256" key="1">
    <source>
        <dbReference type="SAM" id="Coils"/>
    </source>
</evidence>
<dbReference type="OrthoDB" id="5428925at2759"/>
<keyword evidence="4" id="KW-1185">Reference proteome</keyword>
<feature type="region of interest" description="Disordered" evidence="2">
    <location>
        <begin position="591"/>
        <end position="651"/>
    </location>
</feature>
<evidence type="ECO:0000313" key="3">
    <source>
        <dbReference type="EMBL" id="ORY65900.1"/>
    </source>
</evidence>
<feature type="region of interest" description="Disordered" evidence="2">
    <location>
        <begin position="473"/>
        <end position="530"/>
    </location>
</feature>
<feature type="compositionally biased region" description="Low complexity" evidence="2">
    <location>
        <begin position="20"/>
        <end position="29"/>
    </location>
</feature>
<evidence type="ECO:0000256" key="2">
    <source>
        <dbReference type="SAM" id="MobiDB-lite"/>
    </source>
</evidence>
<dbReference type="AlphaFoldDB" id="A0A1Y2E2X0"/>
<keyword evidence="1" id="KW-0175">Coiled coil</keyword>
<feature type="region of interest" description="Disordered" evidence="2">
    <location>
        <begin position="1"/>
        <end position="224"/>
    </location>
</feature>
<feature type="compositionally biased region" description="Polar residues" evidence="2">
    <location>
        <begin position="180"/>
        <end position="197"/>
    </location>
</feature>
<feature type="coiled-coil region" evidence="1">
    <location>
        <begin position="401"/>
        <end position="428"/>
    </location>
</feature>